<evidence type="ECO:0000313" key="1">
    <source>
        <dbReference type="EMBL" id="MPC84688.1"/>
    </source>
</evidence>
<dbReference type="Proteomes" id="UP000324222">
    <property type="component" value="Unassembled WGS sequence"/>
</dbReference>
<dbReference type="EMBL" id="VSRR010066127">
    <property type="protein sequence ID" value="MPC84688.1"/>
    <property type="molecule type" value="Genomic_DNA"/>
</dbReference>
<gene>
    <name evidence="1" type="ORF">E2C01_079433</name>
</gene>
<sequence length="106" mass="11486">MEGERENGGGGGGGGGGVIAAGVIQPWDNFRRGRNQQGIDMASWRSRHAECHVQQAGIPCISSLKVVDTGEYLLNYHYRLTETPLKPLPCLLVYADSTPDTETLRS</sequence>
<accession>A0A5B7IVM2</accession>
<dbReference type="AlphaFoldDB" id="A0A5B7IVM2"/>
<protein>
    <submittedName>
        <fullName evidence="1">Uncharacterized protein</fullName>
    </submittedName>
</protein>
<organism evidence="1 2">
    <name type="scientific">Portunus trituberculatus</name>
    <name type="common">Swimming crab</name>
    <name type="synonym">Neptunus trituberculatus</name>
    <dbReference type="NCBI Taxonomy" id="210409"/>
    <lineage>
        <taxon>Eukaryota</taxon>
        <taxon>Metazoa</taxon>
        <taxon>Ecdysozoa</taxon>
        <taxon>Arthropoda</taxon>
        <taxon>Crustacea</taxon>
        <taxon>Multicrustacea</taxon>
        <taxon>Malacostraca</taxon>
        <taxon>Eumalacostraca</taxon>
        <taxon>Eucarida</taxon>
        <taxon>Decapoda</taxon>
        <taxon>Pleocyemata</taxon>
        <taxon>Brachyura</taxon>
        <taxon>Eubrachyura</taxon>
        <taxon>Portunoidea</taxon>
        <taxon>Portunidae</taxon>
        <taxon>Portuninae</taxon>
        <taxon>Portunus</taxon>
    </lineage>
</organism>
<keyword evidence="2" id="KW-1185">Reference proteome</keyword>
<reference evidence="1 2" key="1">
    <citation type="submission" date="2019-05" db="EMBL/GenBank/DDBJ databases">
        <title>Another draft genome of Portunus trituberculatus and its Hox gene families provides insights of decapod evolution.</title>
        <authorList>
            <person name="Jeong J.-H."/>
            <person name="Song I."/>
            <person name="Kim S."/>
            <person name="Choi T."/>
            <person name="Kim D."/>
            <person name="Ryu S."/>
            <person name="Kim W."/>
        </authorList>
    </citation>
    <scope>NUCLEOTIDE SEQUENCE [LARGE SCALE GENOMIC DNA]</scope>
    <source>
        <tissue evidence="1">Muscle</tissue>
    </source>
</reference>
<comment type="caution">
    <text evidence="1">The sequence shown here is derived from an EMBL/GenBank/DDBJ whole genome shotgun (WGS) entry which is preliminary data.</text>
</comment>
<proteinExistence type="predicted"/>
<evidence type="ECO:0000313" key="2">
    <source>
        <dbReference type="Proteomes" id="UP000324222"/>
    </source>
</evidence>
<name>A0A5B7IVM2_PORTR</name>